<feature type="transmembrane region" description="Helical" evidence="8">
    <location>
        <begin position="175"/>
        <end position="193"/>
    </location>
</feature>
<dbReference type="KEGG" id="gso:PH603_15395"/>
<feature type="domain" description="ABC transmembrane type-1" evidence="10">
    <location>
        <begin position="35"/>
        <end position="317"/>
    </location>
</feature>
<accession>A0AAE9XMW6</accession>
<dbReference type="SUPFAM" id="SSF52540">
    <property type="entry name" value="P-loop containing nucleoside triphosphate hydrolases"/>
    <property type="match status" value="1"/>
</dbReference>
<dbReference type="Gene3D" id="3.40.50.300">
    <property type="entry name" value="P-loop containing nucleotide triphosphate hydrolases"/>
    <property type="match status" value="1"/>
</dbReference>
<feature type="transmembrane region" description="Helical" evidence="8">
    <location>
        <begin position="74"/>
        <end position="95"/>
    </location>
</feature>
<keyword evidence="5 8" id="KW-1133">Transmembrane helix</keyword>
<dbReference type="RefSeq" id="WP_289503642.1">
    <property type="nucleotide sequence ID" value="NZ_CP116805.1"/>
</dbReference>
<comment type="function">
    <text evidence="7">Part of an ABC transporter complex. Transmembrane domains (TMD) form a pore in the inner membrane and the ATP-binding domain (NBD) is responsible for energy generation.</text>
</comment>
<dbReference type="PROSITE" id="PS50893">
    <property type="entry name" value="ABC_TRANSPORTER_2"/>
    <property type="match status" value="1"/>
</dbReference>
<name>A0AAE9XMW6_9PROT</name>
<keyword evidence="4" id="KW-0067">ATP-binding</keyword>
<evidence type="ECO:0000256" key="8">
    <source>
        <dbReference type="SAM" id="Phobius"/>
    </source>
</evidence>
<dbReference type="Pfam" id="PF00005">
    <property type="entry name" value="ABC_tran"/>
    <property type="match status" value="1"/>
</dbReference>
<dbReference type="InterPro" id="IPR011918">
    <property type="entry name" value="ABC_MsbA_ATP-bd"/>
</dbReference>
<dbReference type="EMBL" id="CP116805">
    <property type="protein sequence ID" value="WCL53922.1"/>
    <property type="molecule type" value="Genomic_DNA"/>
</dbReference>
<gene>
    <name evidence="11" type="ORF">PH603_15395</name>
</gene>
<dbReference type="GO" id="GO:0090374">
    <property type="term" value="P:oligopeptide export from mitochondrion"/>
    <property type="evidence" value="ECO:0007669"/>
    <property type="project" value="TreeGrafter"/>
</dbReference>
<evidence type="ECO:0000259" key="10">
    <source>
        <dbReference type="PROSITE" id="PS50929"/>
    </source>
</evidence>
<dbReference type="GO" id="GO:0015421">
    <property type="term" value="F:ABC-type oligopeptide transporter activity"/>
    <property type="evidence" value="ECO:0007669"/>
    <property type="project" value="TreeGrafter"/>
</dbReference>
<dbReference type="Pfam" id="PF00664">
    <property type="entry name" value="ABC_membrane"/>
    <property type="match status" value="1"/>
</dbReference>
<organism evidence="11 12">
    <name type="scientific">Gimibacter soli</name>
    <dbReference type="NCBI Taxonomy" id="3024400"/>
    <lineage>
        <taxon>Bacteria</taxon>
        <taxon>Pseudomonadati</taxon>
        <taxon>Pseudomonadota</taxon>
        <taxon>Alphaproteobacteria</taxon>
        <taxon>Kordiimonadales</taxon>
        <taxon>Temperatibacteraceae</taxon>
        <taxon>Gimibacter</taxon>
    </lineage>
</organism>
<dbReference type="InterPro" id="IPR003593">
    <property type="entry name" value="AAA+_ATPase"/>
</dbReference>
<dbReference type="NCBIfam" id="TIGR02204">
    <property type="entry name" value="MsbA_rel"/>
    <property type="match status" value="1"/>
</dbReference>
<dbReference type="InterPro" id="IPR027417">
    <property type="entry name" value="P-loop_NTPase"/>
</dbReference>
<dbReference type="FunFam" id="3.40.50.300:FF:000218">
    <property type="entry name" value="Multidrug ABC transporter ATP-binding protein"/>
    <property type="match status" value="1"/>
</dbReference>
<protein>
    <submittedName>
        <fullName evidence="11">ABC transporter transmembrane domain-containing protein</fullName>
    </submittedName>
</protein>
<dbReference type="InterPro" id="IPR039421">
    <property type="entry name" value="Type_1_exporter"/>
</dbReference>
<comment type="subcellular location">
    <subcellularLocation>
        <location evidence="1">Cell membrane</location>
        <topology evidence="1">Multi-pass membrane protein</topology>
    </subcellularLocation>
</comment>
<evidence type="ECO:0000256" key="7">
    <source>
        <dbReference type="ARBA" id="ARBA00024725"/>
    </source>
</evidence>
<dbReference type="Proteomes" id="UP001217500">
    <property type="component" value="Chromosome"/>
</dbReference>
<evidence type="ECO:0000313" key="11">
    <source>
        <dbReference type="EMBL" id="WCL53922.1"/>
    </source>
</evidence>
<feature type="transmembrane region" description="Helical" evidence="8">
    <location>
        <begin position="152"/>
        <end position="169"/>
    </location>
</feature>
<feature type="transmembrane region" description="Helical" evidence="8">
    <location>
        <begin position="34"/>
        <end position="54"/>
    </location>
</feature>
<dbReference type="PROSITE" id="PS50929">
    <property type="entry name" value="ABC_TM1F"/>
    <property type="match status" value="1"/>
</dbReference>
<keyword evidence="6 8" id="KW-0472">Membrane</keyword>
<evidence type="ECO:0000313" key="12">
    <source>
        <dbReference type="Proteomes" id="UP001217500"/>
    </source>
</evidence>
<proteinExistence type="predicted"/>
<dbReference type="PROSITE" id="PS00211">
    <property type="entry name" value="ABC_TRANSPORTER_1"/>
    <property type="match status" value="1"/>
</dbReference>
<dbReference type="GO" id="GO:0005886">
    <property type="term" value="C:plasma membrane"/>
    <property type="evidence" value="ECO:0007669"/>
    <property type="project" value="UniProtKB-SubCell"/>
</dbReference>
<dbReference type="GO" id="GO:0016887">
    <property type="term" value="F:ATP hydrolysis activity"/>
    <property type="evidence" value="ECO:0007669"/>
    <property type="project" value="InterPro"/>
</dbReference>
<keyword evidence="2 8" id="KW-0812">Transmembrane</keyword>
<evidence type="ECO:0000256" key="4">
    <source>
        <dbReference type="ARBA" id="ARBA00022840"/>
    </source>
</evidence>
<dbReference type="GO" id="GO:0005524">
    <property type="term" value="F:ATP binding"/>
    <property type="evidence" value="ECO:0007669"/>
    <property type="project" value="UniProtKB-KW"/>
</dbReference>
<dbReference type="SMART" id="SM00382">
    <property type="entry name" value="AAA"/>
    <property type="match status" value="1"/>
</dbReference>
<dbReference type="InterPro" id="IPR017871">
    <property type="entry name" value="ABC_transporter-like_CS"/>
</dbReference>
<dbReference type="InterPro" id="IPR011527">
    <property type="entry name" value="ABC1_TM_dom"/>
</dbReference>
<dbReference type="SUPFAM" id="SSF90123">
    <property type="entry name" value="ABC transporter transmembrane region"/>
    <property type="match status" value="1"/>
</dbReference>
<evidence type="ECO:0000256" key="5">
    <source>
        <dbReference type="ARBA" id="ARBA00022989"/>
    </source>
</evidence>
<evidence type="ECO:0000256" key="6">
    <source>
        <dbReference type="ARBA" id="ARBA00023136"/>
    </source>
</evidence>
<dbReference type="InterPro" id="IPR003439">
    <property type="entry name" value="ABC_transporter-like_ATP-bd"/>
</dbReference>
<keyword evidence="12" id="KW-1185">Reference proteome</keyword>
<dbReference type="CDD" id="cd18575">
    <property type="entry name" value="ABC_6TM_bac_exporter_ABCB8_10_like"/>
    <property type="match status" value="1"/>
</dbReference>
<dbReference type="CDD" id="cd03249">
    <property type="entry name" value="ABC_MTABC3_MDL1_MDL2"/>
    <property type="match status" value="1"/>
</dbReference>
<evidence type="ECO:0000256" key="1">
    <source>
        <dbReference type="ARBA" id="ARBA00004651"/>
    </source>
</evidence>
<dbReference type="AlphaFoldDB" id="A0AAE9XMW6"/>
<sequence>MTDSAVRLEHEAPKAPVRKVKGLWRFIRPYKKELALALLFLVIGAATVLVLPSAMQGIVDQGFSTEDAHTVDRYFFIFIGLVVVMAASTAFRFYFVTWLGERVVADIRKAVYERLITLSPEYFEENRPGEIVSRLTADTTLVQNIVGSSASVWARNLLIAVIGTAWLFIMSPKLMASIAIVIPIVLFILIWVGRKVRTLSRKSQDRVADVGAQANETLGALNIVQAFTREDTEAQRFGSRVDDAFRMARLRIMVRAGLTAALIFLIFGAITLVLYEGVQDVIEGAMTGGQILEFIMRAIFVAGAFGALSEVYSDLQRAAGAAGRLSELLHAESKIVAPDNPLPMPATVQGDIAFENVTFAYPTKLTMPALKDFNLHIKAGETVALVGPSGAGKTTVLQLLLRFYDPQSGRVTIDGVPIHETLPADFRAHLAFVPQETIIFADTIAENIRYGRLDATDEEVREAAKAAAALDFIEKSPEGFDTVLGERGTRLSGGQRQRLAIARAILRDAPILLLDEATSALDAESELKVQEALEHLMQGRTTLVIAHRLATVKKADRIIVMDDGGIIAEGTHEELSRTDGLYKRLADLQFGEVA</sequence>
<evidence type="ECO:0000259" key="9">
    <source>
        <dbReference type="PROSITE" id="PS50893"/>
    </source>
</evidence>
<evidence type="ECO:0000256" key="2">
    <source>
        <dbReference type="ARBA" id="ARBA00022692"/>
    </source>
</evidence>
<reference evidence="11" key="1">
    <citation type="submission" date="2023-01" db="EMBL/GenBank/DDBJ databases">
        <title>The genome sequence of Kordiimonadaceae bacterium 6D33.</title>
        <authorList>
            <person name="Liu Y."/>
        </authorList>
    </citation>
    <scope>NUCLEOTIDE SEQUENCE</scope>
    <source>
        <strain evidence="11">6D33</strain>
    </source>
</reference>
<keyword evidence="3" id="KW-0547">Nucleotide-binding</keyword>
<dbReference type="Gene3D" id="1.20.1560.10">
    <property type="entry name" value="ABC transporter type 1, transmembrane domain"/>
    <property type="match status" value="1"/>
</dbReference>
<dbReference type="InterPro" id="IPR036640">
    <property type="entry name" value="ABC1_TM_sf"/>
</dbReference>
<feature type="domain" description="ABC transporter" evidence="9">
    <location>
        <begin position="352"/>
        <end position="588"/>
    </location>
</feature>
<feature type="transmembrane region" description="Helical" evidence="8">
    <location>
        <begin position="252"/>
        <end position="274"/>
    </location>
</feature>
<dbReference type="PANTHER" id="PTHR43394:SF1">
    <property type="entry name" value="ATP-BINDING CASSETTE SUB-FAMILY B MEMBER 10, MITOCHONDRIAL"/>
    <property type="match status" value="1"/>
</dbReference>
<evidence type="ECO:0000256" key="3">
    <source>
        <dbReference type="ARBA" id="ARBA00022741"/>
    </source>
</evidence>
<dbReference type="PANTHER" id="PTHR43394">
    <property type="entry name" value="ATP-DEPENDENT PERMEASE MDL1, MITOCHONDRIAL"/>
    <property type="match status" value="1"/>
</dbReference>